<evidence type="ECO:0000256" key="13">
    <source>
        <dbReference type="ARBA" id="ARBA00023136"/>
    </source>
</evidence>
<dbReference type="PROSITE" id="PS50109">
    <property type="entry name" value="HIS_KIN"/>
    <property type="match status" value="1"/>
</dbReference>
<comment type="catalytic activity">
    <reaction evidence="1">
        <text>ATP + protein L-histidine = ADP + protein N-phospho-L-histidine.</text>
        <dbReference type="EC" id="2.7.13.3"/>
    </reaction>
</comment>
<dbReference type="SMART" id="SM00091">
    <property type="entry name" value="PAS"/>
    <property type="match status" value="1"/>
</dbReference>
<evidence type="ECO:0000256" key="10">
    <source>
        <dbReference type="ARBA" id="ARBA00022741"/>
    </source>
</evidence>
<evidence type="ECO:0000259" key="16">
    <source>
        <dbReference type="PROSITE" id="PS50112"/>
    </source>
</evidence>
<keyword evidence="13" id="KW-0472">Membrane</keyword>
<dbReference type="Gene3D" id="3.30.565.10">
    <property type="entry name" value="Histidine kinase-like ATPase, C-terminal domain"/>
    <property type="match status" value="1"/>
</dbReference>
<evidence type="ECO:0000256" key="14">
    <source>
        <dbReference type="SAM" id="Coils"/>
    </source>
</evidence>
<dbReference type="PANTHER" id="PTHR42878">
    <property type="entry name" value="TWO-COMPONENT HISTIDINE KINASE"/>
    <property type="match status" value="1"/>
</dbReference>
<dbReference type="PRINTS" id="PR00344">
    <property type="entry name" value="BCTRLSENSOR"/>
</dbReference>
<feature type="coiled-coil region" evidence="14">
    <location>
        <begin position="156"/>
        <end position="190"/>
    </location>
</feature>
<dbReference type="InterPro" id="IPR050351">
    <property type="entry name" value="BphY/WalK/GraS-like"/>
</dbReference>
<dbReference type="InterPro" id="IPR004358">
    <property type="entry name" value="Sig_transdc_His_kin-like_C"/>
</dbReference>
<evidence type="ECO:0000256" key="1">
    <source>
        <dbReference type="ARBA" id="ARBA00000085"/>
    </source>
</evidence>
<dbReference type="GO" id="GO:0007234">
    <property type="term" value="P:osmosensory signaling via phosphorelay pathway"/>
    <property type="evidence" value="ECO:0007669"/>
    <property type="project" value="TreeGrafter"/>
</dbReference>
<evidence type="ECO:0000256" key="3">
    <source>
        <dbReference type="ARBA" id="ARBA00012438"/>
    </source>
</evidence>
<comment type="subcellular location">
    <subcellularLocation>
        <location evidence="2">Cell inner membrane</location>
        <topology evidence="2">Multi-pass membrane protein</topology>
    </subcellularLocation>
</comment>
<evidence type="ECO:0000313" key="19">
    <source>
        <dbReference type="Proteomes" id="UP000620596"/>
    </source>
</evidence>
<dbReference type="Pfam" id="PF08447">
    <property type="entry name" value="PAS_3"/>
    <property type="match status" value="1"/>
</dbReference>
<dbReference type="PROSITE" id="PS50112">
    <property type="entry name" value="PAS"/>
    <property type="match status" value="1"/>
</dbReference>
<feature type="domain" description="PAC" evidence="17">
    <location>
        <begin position="116"/>
        <end position="168"/>
    </location>
</feature>
<evidence type="ECO:0000256" key="5">
    <source>
        <dbReference type="ARBA" id="ARBA00022519"/>
    </source>
</evidence>
<dbReference type="Gene3D" id="1.10.287.130">
    <property type="match status" value="1"/>
</dbReference>
<dbReference type="GO" id="GO:0005886">
    <property type="term" value="C:plasma membrane"/>
    <property type="evidence" value="ECO:0007669"/>
    <property type="project" value="UniProtKB-SubCell"/>
</dbReference>
<organism evidence="18 19">
    <name type="scientific">Polaromonas eurypsychrophila</name>
    <dbReference type="NCBI Taxonomy" id="1614635"/>
    <lineage>
        <taxon>Bacteria</taxon>
        <taxon>Pseudomonadati</taxon>
        <taxon>Pseudomonadota</taxon>
        <taxon>Betaproteobacteria</taxon>
        <taxon>Burkholderiales</taxon>
        <taxon>Comamonadaceae</taxon>
        <taxon>Polaromonas</taxon>
    </lineage>
</organism>
<evidence type="ECO:0000256" key="7">
    <source>
        <dbReference type="ARBA" id="ARBA00022679"/>
    </source>
</evidence>
<dbReference type="SUPFAM" id="SSF55874">
    <property type="entry name" value="ATPase domain of HSP90 chaperone/DNA topoisomerase II/histidine kinase"/>
    <property type="match status" value="1"/>
</dbReference>
<name>A0A916SFR2_9BURK</name>
<accession>A0A916SFR2</accession>
<dbReference type="SMART" id="SM00388">
    <property type="entry name" value="HisKA"/>
    <property type="match status" value="1"/>
</dbReference>
<dbReference type="InterPro" id="IPR000014">
    <property type="entry name" value="PAS"/>
</dbReference>
<evidence type="ECO:0000313" key="18">
    <source>
        <dbReference type="EMBL" id="GGA98647.1"/>
    </source>
</evidence>
<dbReference type="GO" id="GO:0000156">
    <property type="term" value="F:phosphorelay response regulator activity"/>
    <property type="evidence" value="ECO:0007669"/>
    <property type="project" value="TreeGrafter"/>
</dbReference>
<dbReference type="SMART" id="SM00086">
    <property type="entry name" value="PAC"/>
    <property type="match status" value="1"/>
</dbReference>
<evidence type="ECO:0000256" key="8">
    <source>
        <dbReference type="ARBA" id="ARBA00022692"/>
    </source>
</evidence>
<keyword evidence="10" id="KW-0547">Nucleotide-binding</keyword>
<dbReference type="InterPro" id="IPR035965">
    <property type="entry name" value="PAS-like_dom_sf"/>
</dbReference>
<dbReference type="Pfam" id="PF02518">
    <property type="entry name" value="HATPase_c"/>
    <property type="match status" value="1"/>
</dbReference>
<dbReference type="FunFam" id="3.30.565.10:FF:000006">
    <property type="entry name" value="Sensor histidine kinase WalK"/>
    <property type="match status" value="1"/>
</dbReference>
<dbReference type="SUPFAM" id="SSF55785">
    <property type="entry name" value="PYP-like sensor domain (PAS domain)"/>
    <property type="match status" value="1"/>
</dbReference>
<dbReference type="InterPro" id="IPR000700">
    <property type="entry name" value="PAS-assoc_C"/>
</dbReference>
<keyword evidence="14" id="KW-0175">Coiled coil</keyword>
<dbReference type="Gene3D" id="3.30.450.20">
    <property type="entry name" value="PAS domain"/>
    <property type="match status" value="1"/>
</dbReference>
<dbReference type="InterPro" id="IPR001610">
    <property type="entry name" value="PAC"/>
</dbReference>
<evidence type="ECO:0000259" key="15">
    <source>
        <dbReference type="PROSITE" id="PS50109"/>
    </source>
</evidence>
<dbReference type="AlphaFoldDB" id="A0A916SFR2"/>
<dbReference type="InterPro" id="IPR013655">
    <property type="entry name" value="PAS_fold_3"/>
</dbReference>
<dbReference type="FunFam" id="1.10.287.130:FF:000070">
    <property type="entry name" value="Histidine kinase sensor protein"/>
    <property type="match status" value="1"/>
</dbReference>
<dbReference type="EMBL" id="BMIG01000006">
    <property type="protein sequence ID" value="GGA98647.1"/>
    <property type="molecule type" value="Genomic_DNA"/>
</dbReference>
<keyword evidence="4" id="KW-1003">Cell membrane</keyword>
<dbReference type="SMART" id="SM00387">
    <property type="entry name" value="HATPase_c"/>
    <property type="match status" value="1"/>
</dbReference>
<comment type="caution">
    <text evidence="18">The sequence shown here is derived from an EMBL/GenBank/DDBJ whole genome shotgun (WGS) entry which is preliminary data.</text>
</comment>
<dbReference type="GO" id="GO:0000155">
    <property type="term" value="F:phosphorelay sensor kinase activity"/>
    <property type="evidence" value="ECO:0007669"/>
    <property type="project" value="InterPro"/>
</dbReference>
<evidence type="ECO:0000256" key="12">
    <source>
        <dbReference type="ARBA" id="ARBA00022989"/>
    </source>
</evidence>
<dbReference type="PROSITE" id="PS50113">
    <property type="entry name" value="PAC"/>
    <property type="match status" value="1"/>
</dbReference>
<evidence type="ECO:0000256" key="9">
    <source>
        <dbReference type="ARBA" id="ARBA00022737"/>
    </source>
</evidence>
<dbReference type="InterPro" id="IPR003661">
    <property type="entry name" value="HisK_dim/P_dom"/>
</dbReference>
<protein>
    <recommendedName>
        <fullName evidence="3">histidine kinase</fullName>
        <ecNumber evidence="3">2.7.13.3</ecNumber>
    </recommendedName>
</protein>
<dbReference type="GO" id="GO:0030295">
    <property type="term" value="F:protein kinase activator activity"/>
    <property type="evidence" value="ECO:0007669"/>
    <property type="project" value="TreeGrafter"/>
</dbReference>
<evidence type="ECO:0000256" key="6">
    <source>
        <dbReference type="ARBA" id="ARBA00022553"/>
    </source>
</evidence>
<dbReference type="SUPFAM" id="SSF47384">
    <property type="entry name" value="Homodimeric domain of signal transducing histidine kinase"/>
    <property type="match status" value="1"/>
</dbReference>
<dbReference type="InterPro" id="IPR003594">
    <property type="entry name" value="HATPase_dom"/>
</dbReference>
<dbReference type="FunFam" id="2.10.70.100:FF:000001">
    <property type="entry name" value="Sensory transduction histidine kinase"/>
    <property type="match status" value="1"/>
</dbReference>
<dbReference type="CDD" id="cd00130">
    <property type="entry name" value="PAS"/>
    <property type="match status" value="1"/>
</dbReference>
<dbReference type="EC" id="2.7.13.3" evidence="3"/>
<keyword evidence="5" id="KW-0997">Cell inner membrane</keyword>
<feature type="domain" description="Histidine kinase" evidence="15">
    <location>
        <begin position="197"/>
        <end position="412"/>
    </location>
</feature>
<dbReference type="InterPro" id="IPR036890">
    <property type="entry name" value="HATPase_C_sf"/>
</dbReference>
<dbReference type="InterPro" id="IPR036097">
    <property type="entry name" value="HisK_dim/P_sf"/>
</dbReference>
<keyword evidence="9" id="KW-0677">Repeat</keyword>
<dbReference type="RefSeq" id="WP_188708331.1">
    <property type="nucleotide sequence ID" value="NZ_BMIG01000006.1"/>
</dbReference>
<sequence length="413" mass="46726">MYFRQPALAQPGHQRLIDIAAHTAAIAIGRHRTETALRESAERLRFAMQASNVGLWDWDPRTNQVIYSREWKIQLGYEETELSNEFSEWERLVHPDDLAAAQQRIQSYMARPQGAYEAEFRMRHKDGTLRWIYARGQFFRDASGRAIRMIGCHIDLTERKQAQEEILRLNEELEERVQQRTAQLQFANQQLEAFSYSVSHDLRSPLSSIDGYSGLLGKEIGGAATERSNHYLTRIRAGVVQMGELIDALLSLAHVSHTSLRWENVDLSTMAETVLNAYREREPDRVVQLAIQPGLIVLGDPRLLRQVLDNLLGNAWKFSGQQPQTHIDFGRESGPDGEAMYVVRDKGAGFDMAYSEKLFSAFQRLHTALEFAGTGIGLATVHRIITRHGGRIWAESAPGQGATFYFTLGCALA</sequence>
<reference evidence="18" key="1">
    <citation type="journal article" date="2014" name="Int. J. Syst. Evol. Microbiol.">
        <title>Complete genome sequence of Corynebacterium casei LMG S-19264T (=DSM 44701T), isolated from a smear-ripened cheese.</title>
        <authorList>
            <consortium name="US DOE Joint Genome Institute (JGI-PGF)"/>
            <person name="Walter F."/>
            <person name="Albersmeier A."/>
            <person name="Kalinowski J."/>
            <person name="Ruckert C."/>
        </authorList>
    </citation>
    <scope>NUCLEOTIDE SEQUENCE</scope>
    <source>
        <strain evidence="18">CGMCC 1.15322</strain>
    </source>
</reference>
<keyword evidence="8" id="KW-0812">Transmembrane</keyword>
<dbReference type="GO" id="GO:0000166">
    <property type="term" value="F:nucleotide binding"/>
    <property type="evidence" value="ECO:0007669"/>
    <property type="project" value="UniProtKB-KW"/>
</dbReference>
<dbReference type="InterPro" id="IPR005467">
    <property type="entry name" value="His_kinase_dom"/>
</dbReference>
<keyword evidence="11" id="KW-0418">Kinase</keyword>
<evidence type="ECO:0000256" key="2">
    <source>
        <dbReference type="ARBA" id="ARBA00004429"/>
    </source>
</evidence>
<keyword evidence="19" id="KW-1185">Reference proteome</keyword>
<evidence type="ECO:0000259" key="17">
    <source>
        <dbReference type="PROSITE" id="PS50113"/>
    </source>
</evidence>
<evidence type="ECO:0000256" key="11">
    <source>
        <dbReference type="ARBA" id="ARBA00022777"/>
    </source>
</evidence>
<keyword evidence="12" id="KW-1133">Transmembrane helix</keyword>
<gene>
    <name evidence="18" type="ORF">GCM10011496_19690</name>
</gene>
<dbReference type="NCBIfam" id="TIGR00229">
    <property type="entry name" value="sensory_box"/>
    <property type="match status" value="1"/>
</dbReference>
<feature type="domain" description="PAS" evidence="16">
    <location>
        <begin position="40"/>
        <end position="112"/>
    </location>
</feature>
<dbReference type="Proteomes" id="UP000620596">
    <property type="component" value="Unassembled WGS sequence"/>
</dbReference>
<keyword evidence="6" id="KW-0597">Phosphoprotein</keyword>
<proteinExistence type="predicted"/>
<evidence type="ECO:0000256" key="4">
    <source>
        <dbReference type="ARBA" id="ARBA00022475"/>
    </source>
</evidence>
<keyword evidence="7" id="KW-0808">Transferase</keyword>
<dbReference type="Pfam" id="PF00512">
    <property type="entry name" value="HisKA"/>
    <property type="match status" value="1"/>
</dbReference>
<reference evidence="18" key="2">
    <citation type="submission" date="2020-09" db="EMBL/GenBank/DDBJ databases">
        <authorList>
            <person name="Sun Q."/>
            <person name="Zhou Y."/>
        </authorList>
    </citation>
    <scope>NUCLEOTIDE SEQUENCE</scope>
    <source>
        <strain evidence="18">CGMCC 1.15322</strain>
    </source>
</reference>
<dbReference type="PANTHER" id="PTHR42878:SF15">
    <property type="entry name" value="BACTERIOPHYTOCHROME"/>
    <property type="match status" value="1"/>
</dbReference>
<dbReference type="CDD" id="cd00082">
    <property type="entry name" value="HisKA"/>
    <property type="match status" value="1"/>
</dbReference>